<accession>A0A918PWK2</accession>
<dbReference type="PROSITE" id="PS50110">
    <property type="entry name" value="RESPONSE_REGULATORY"/>
    <property type="match status" value="1"/>
</dbReference>
<name>A0A918PWK2_9BACT</name>
<dbReference type="SUPFAM" id="SSF46689">
    <property type="entry name" value="Homeodomain-like"/>
    <property type="match status" value="1"/>
</dbReference>
<feature type="transmembrane region" description="Helical" evidence="12">
    <location>
        <begin position="813"/>
        <end position="833"/>
    </location>
</feature>
<protein>
    <recommendedName>
        <fullName evidence="2">histidine kinase</fullName>
        <ecNumber evidence="2">2.7.13.3</ecNumber>
    </recommendedName>
</protein>
<feature type="domain" description="HTH araC/xylS-type" evidence="13">
    <location>
        <begin position="1281"/>
        <end position="1380"/>
    </location>
</feature>
<evidence type="ECO:0000259" key="13">
    <source>
        <dbReference type="PROSITE" id="PS01124"/>
    </source>
</evidence>
<reference evidence="16" key="1">
    <citation type="journal article" date="2014" name="Int. J. Syst. Evol. Microbiol.">
        <title>Complete genome sequence of Corynebacterium casei LMG S-19264T (=DSM 44701T), isolated from a smear-ripened cheese.</title>
        <authorList>
            <consortium name="US DOE Joint Genome Institute (JGI-PGF)"/>
            <person name="Walter F."/>
            <person name="Albersmeier A."/>
            <person name="Kalinowski J."/>
            <person name="Ruckert C."/>
        </authorList>
    </citation>
    <scope>NUCLEOTIDE SEQUENCE</scope>
    <source>
        <strain evidence="16">KCTC 12368</strain>
    </source>
</reference>
<dbReference type="PROSITE" id="PS50109">
    <property type="entry name" value="HIS_KIN"/>
    <property type="match status" value="1"/>
</dbReference>
<dbReference type="InterPro" id="IPR003594">
    <property type="entry name" value="HATPase_dom"/>
</dbReference>
<dbReference type="Pfam" id="PF07495">
    <property type="entry name" value="Y_Y_Y"/>
    <property type="match status" value="1"/>
</dbReference>
<dbReference type="InterPro" id="IPR004358">
    <property type="entry name" value="Sig_transdc_His_kin-like_C"/>
</dbReference>
<keyword evidence="7" id="KW-0067">ATP-binding</keyword>
<dbReference type="Pfam" id="PF07494">
    <property type="entry name" value="Reg_prop"/>
    <property type="match status" value="5"/>
</dbReference>
<keyword evidence="12" id="KW-0472">Membrane</keyword>
<dbReference type="SUPFAM" id="SSF63829">
    <property type="entry name" value="Calcium-dependent phosphotriesterase"/>
    <property type="match status" value="2"/>
</dbReference>
<dbReference type="CDD" id="cd00082">
    <property type="entry name" value="HisKA"/>
    <property type="match status" value="1"/>
</dbReference>
<proteinExistence type="predicted"/>
<evidence type="ECO:0000259" key="15">
    <source>
        <dbReference type="PROSITE" id="PS50110"/>
    </source>
</evidence>
<dbReference type="FunFam" id="3.30.565.10:FF:000037">
    <property type="entry name" value="Hybrid sensor histidine kinase/response regulator"/>
    <property type="match status" value="1"/>
</dbReference>
<evidence type="ECO:0000256" key="9">
    <source>
        <dbReference type="ARBA" id="ARBA00023015"/>
    </source>
</evidence>
<keyword evidence="10" id="KW-0804">Transcription</keyword>
<dbReference type="InterPro" id="IPR005467">
    <property type="entry name" value="His_kinase_dom"/>
</dbReference>
<dbReference type="Pfam" id="PF00512">
    <property type="entry name" value="HisKA"/>
    <property type="match status" value="1"/>
</dbReference>
<evidence type="ECO:0000256" key="5">
    <source>
        <dbReference type="ARBA" id="ARBA00022741"/>
    </source>
</evidence>
<dbReference type="GO" id="GO:0003700">
    <property type="term" value="F:DNA-binding transcription factor activity"/>
    <property type="evidence" value="ECO:0007669"/>
    <property type="project" value="InterPro"/>
</dbReference>
<dbReference type="InterPro" id="IPR018060">
    <property type="entry name" value="HTH_AraC"/>
</dbReference>
<dbReference type="InterPro" id="IPR013783">
    <property type="entry name" value="Ig-like_fold"/>
</dbReference>
<dbReference type="EMBL" id="BMWX01000003">
    <property type="protein sequence ID" value="GGZ25297.1"/>
    <property type="molecule type" value="Genomic_DNA"/>
</dbReference>
<evidence type="ECO:0000256" key="10">
    <source>
        <dbReference type="ARBA" id="ARBA00023163"/>
    </source>
</evidence>
<keyword evidence="12" id="KW-1133">Transmembrane helix</keyword>
<dbReference type="SUPFAM" id="SSF52172">
    <property type="entry name" value="CheY-like"/>
    <property type="match status" value="1"/>
</dbReference>
<dbReference type="InterPro" id="IPR001789">
    <property type="entry name" value="Sig_transdc_resp-reg_receiver"/>
</dbReference>
<dbReference type="InterPro" id="IPR036097">
    <property type="entry name" value="HisK_dim/P_sf"/>
</dbReference>
<dbReference type="PROSITE" id="PS01124">
    <property type="entry name" value="HTH_ARAC_FAMILY_2"/>
    <property type="match status" value="1"/>
</dbReference>
<keyword evidence="8" id="KW-0902">Two-component regulatory system</keyword>
<evidence type="ECO:0000256" key="12">
    <source>
        <dbReference type="SAM" id="Phobius"/>
    </source>
</evidence>
<dbReference type="Pfam" id="PF12833">
    <property type="entry name" value="HTH_18"/>
    <property type="match status" value="1"/>
</dbReference>
<organism evidence="16 17">
    <name type="scientific">Echinicola pacifica</name>
    <dbReference type="NCBI Taxonomy" id="346377"/>
    <lineage>
        <taxon>Bacteria</taxon>
        <taxon>Pseudomonadati</taxon>
        <taxon>Bacteroidota</taxon>
        <taxon>Cytophagia</taxon>
        <taxon>Cytophagales</taxon>
        <taxon>Cyclobacteriaceae</taxon>
        <taxon>Echinicola</taxon>
    </lineage>
</organism>
<dbReference type="EC" id="2.7.13.3" evidence="2"/>
<dbReference type="InterPro" id="IPR011110">
    <property type="entry name" value="Reg_prop"/>
</dbReference>
<evidence type="ECO:0000313" key="17">
    <source>
        <dbReference type="Proteomes" id="UP000619457"/>
    </source>
</evidence>
<sequence>MVIRQLITHKPKITLVLILLTFSLVNGFCYAQELINNNFRHISTSDGYSLNSVNSIDQDEMGMIWFGTRNGLMRYDGKELKVMRRVKGDIEQLRANDIFSIYFDSLKGIWIGSKDGLGLYNPLMDTTKNFDWKESTLESTSSNLINDILRVDQYEVWMATKNGINAYNESEKVMSYYLHDADDPNTLNNNFITSLLKTSSGTIWVGTQFGLNKLITREKGNIKFKRFSFENSSPATSSHRWVSSIKEDAKGNLWVGTHRGLFYFDVITEKFEQFGVKDDQQLTNELVQDITLDEHQRIWVATYDGLNVLDSSHKLLHKFKHDPKKTNGLAGNNIRALFTDKEGGIWISTYFGGVNYWDDNELNFEKIEERSGTQLGYNVVSSMIETEDGQVYFGTEGAGLNIMENESGRFKKINQLSRGNFIGSVKALVYEGNDKLWIGTFTRGLIYLDLNSREFKEYRMKPTNREKYNSGMSSDQIISLSRSRDGRIWIGTLNRGLDLFDPKTNEFINFNTNPETPFIPNNNVRAILQSREGDMFVGTGEGLCVMMTGSYQKSEYKFQFFEMANGDENNLYIHDILEDKNGKIWLGAQNFGLFYVDGSKIYSANIPGVSSIFSMVEDHEGRLWMSTEEGILSYDPSTGKHKVFNHNDGVQANEFNRGAKLYTSKGRVFFGGASGVSTFVPQNLKKSNGYAPPVVITGLRVSDHTVSAQDSTGILRQSIEYTKEVTLDYDQNIFTIHFAMPNYVNSEKNTYQYRLRGLDDHWVSTTNSFVSYTIQRGGDYVFEVKGVNSDGKESAVVTPLKVKVKSAPWLTGWAYTLYGLLILAALIVFIYFFKSRIRLQHKLEMETQEFLNQQTLNQQKLQFFTNISHEFRTPLTLISGPLEKLISNYKGPSSVFRQLQVIKRNTDQLFKLINELMDFRKLESKQMKLQAAEGNIVKFAHEIFLSFVQQAKINKLEYTFLPQQEEIAVYFDRDKLEKVLYNLISNAFKYTPKKGKIEVIISQSEGKVHINVKDSGIGMGPDHLEKIFDRFYEIPHQKSQAKVSYGSGIGLAIAKNVMDLHKGELRVESEEGRGSDFVMTLRMGREHLTEEEIIPSFRGSEDISQYKASEALMEIGDHDLSSEEADREAEKNGSILIVEDNPEIGQFIQSILADEYKVTLVENGAIGCQKALSIQPNLIISDVMMPVMDGIEFCAKIKSDIRTSHIPFILLTARTSLVYKYNGLESGADEYLSKPFEVKELLLKCRNIMTTHKKLKEKIADTGEFAPSEVNVNSRDEEMMKNAIQTIKDNIDNEFFDIQFLCEELAISRSLLFTKFKAWTNQTPNDFILLTRMKKAANLFEQGNNNISEVGYQVGFKNPNYFSKTFKKHYGLSPKAYIKRFKDNLGVE</sequence>
<keyword evidence="9" id="KW-0805">Transcription regulation</keyword>
<dbReference type="InterPro" id="IPR036890">
    <property type="entry name" value="HATPase_C_sf"/>
</dbReference>
<evidence type="ECO:0000256" key="3">
    <source>
        <dbReference type="ARBA" id="ARBA00022553"/>
    </source>
</evidence>
<dbReference type="Proteomes" id="UP000619457">
    <property type="component" value="Unassembled WGS sequence"/>
</dbReference>
<dbReference type="SMART" id="SM00388">
    <property type="entry name" value="HisKA"/>
    <property type="match status" value="1"/>
</dbReference>
<gene>
    <name evidence="16" type="ORF">GCM10007049_17240</name>
</gene>
<dbReference type="Gene3D" id="3.30.565.10">
    <property type="entry name" value="Histidine kinase-like ATPase, C-terminal domain"/>
    <property type="match status" value="1"/>
</dbReference>
<dbReference type="InterPro" id="IPR015943">
    <property type="entry name" value="WD40/YVTN_repeat-like_dom_sf"/>
</dbReference>
<evidence type="ECO:0000256" key="2">
    <source>
        <dbReference type="ARBA" id="ARBA00012438"/>
    </source>
</evidence>
<feature type="domain" description="Histidine kinase" evidence="14">
    <location>
        <begin position="866"/>
        <end position="1085"/>
    </location>
</feature>
<dbReference type="SUPFAM" id="SSF55874">
    <property type="entry name" value="ATPase domain of HSP90 chaperone/DNA topoisomerase II/histidine kinase"/>
    <property type="match status" value="1"/>
</dbReference>
<keyword evidence="3 11" id="KW-0597">Phosphoprotein</keyword>
<dbReference type="SMART" id="SM00448">
    <property type="entry name" value="REC"/>
    <property type="match status" value="1"/>
</dbReference>
<evidence type="ECO:0000256" key="1">
    <source>
        <dbReference type="ARBA" id="ARBA00000085"/>
    </source>
</evidence>
<feature type="domain" description="Response regulatory" evidence="15">
    <location>
        <begin position="1134"/>
        <end position="1249"/>
    </location>
</feature>
<dbReference type="InterPro" id="IPR009057">
    <property type="entry name" value="Homeodomain-like_sf"/>
</dbReference>
<evidence type="ECO:0000256" key="4">
    <source>
        <dbReference type="ARBA" id="ARBA00022679"/>
    </source>
</evidence>
<evidence type="ECO:0000256" key="11">
    <source>
        <dbReference type="PROSITE-ProRule" id="PRU00169"/>
    </source>
</evidence>
<comment type="catalytic activity">
    <reaction evidence="1">
        <text>ATP + protein L-histidine = ADP + protein N-phospho-L-histidine.</text>
        <dbReference type="EC" id="2.7.13.3"/>
    </reaction>
</comment>
<dbReference type="PANTHER" id="PTHR43547">
    <property type="entry name" value="TWO-COMPONENT HISTIDINE KINASE"/>
    <property type="match status" value="1"/>
</dbReference>
<evidence type="ECO:0000256" key="7">
    <source>
        <dbReference type="ARBA" id="ARBA00022840"/>
    </source>
</evidence>
<dbReference type="SUPFAM" id="SSF47384">
    <property type="entry name" value="Homodimeric domain of signal transducing histidine kinase"/>
    <property type="match status" value="1"/>
</dbReference>
<dbReference type="InterPro" id="IPR011123">
    <property type="entry name" value="Y_Y_Y"/>
</dbReference>
<dbReference type="PANTHER" id="PTHR43547:SF2">
    <property type="entry name" value="HYBRID SIGNAL TRANSDUCTION HISTIDINE KINASE C"/>
    <property type="match status" value="1"/>
</dbReference>
<evidence type="ECO:0000256" key="8">
    <source>
        <dbReference type="ARBA" id="ARBA00023012"/>
    </source>
</evidence>
<dbReference type="Pfam" id="PF00072">
    <property type="entry name" value="Response_reg"/>
    <property type="match status" value="1"/>
</dbReference>
<dbReference type="PRINTS" id="PR00344">
    <property type="entry name" value="BCTRLSENSOR"/>
</dbReference>
<comment type="caution">
    <text evidence="16">The sequence shown here is derived from an EMBL/GenBank/DDBJ whole genome shotgun (WGS) entry which is preliminary data.</text>
</comment>
<keyword evidence="5" id="KW-0547">Nucleotide-binding</keyword>
<keyword evidence="17" id="KW-1185">Reference proteome</keyword>
<dbReference type="FunFam" id="2.60.40.10:FF:000791">
    <property type="entry name" value="Two-component system sensor histidine kinase/response regulator"/>
    <property type="match status" value="1"/>
</dbReference>
<dbReference type="Gene3D" id="3.40.50.2300">
    <property type="match status" value="1"/>
</dbReference>
<dbReference type="GO" id="GO:0005524">
    <property type="term" value="F:ATP binding"/>
    <property type="evidence" value="ECO:0007669"/>
    <property type="project" value="UniProtKB-KW"/>
</dbReference>
<dbReference type="GO" id="GO:0043565">
    <property type="term" value="F:sequence-specific DNA binding"/>
    <property type="evidence" value="ECO:0007669"/>
    <property type="project" value="InterPro"/>
</dbReference>
<dbReference type="GO" id="GO:0000155">
    <property type="term" value="F:phosphorelay sensor kinase activity"/>
    <property type="evidence" value="ECO:0007669"/>
    <property type="project" value="InterPro"/>
</dbReference>
<dbReference type="SMART" id="SM00387">
    <property type="entry name" value="HATPase_c"/>
    <property type="match status" value="1"/>
</dbReference>
<dbReference type="Gene3D" id="1.10.287.130">
    <property type="match status" value="1"/>
</dbReference>
<reference evidence="16" key="2">
    <citation type="submission" date="2020-09" db="EMBL/GenBank/DDBJ databases">
        <authorList>
            <person name="Sun Q."/>
            <person name="Kim S."/>
        </authorList>
    </citation>
    <scope>NUCLEOTIDE SEQUENCE</scope>
    <source>
        <strain evidence="16">KCTC 12368</strain>
    </source>
</reference>
<dbReference type="Pfam" id="PF02518">
    <property type="entry name" value="HATPase_c"/>
    <property type="match status" value="1"/>
</dbReference>
<evidence type="ECO:0000313" key="16">
    <source>
        <dbReference type="EMBL" id="GGZ25297.1"/>
    </source>
</evidence>
<dbReference type="InterPro" id="IPR011006">
    <property type="entry name" value="CheY-like_superfamily"/>
</dbReference>
<evidence type="ECO:0000259" key="14">
    <source>
        <dbReference type="PROSITE" id="PS50109"/>
    </source>
</evidence>
<dbReference type="SMART" id="SM00342">
    <property type="entry name" value="HTH_ARAC"/>
    <property type="match status" value="1"/>
</dbReference>
<dbReference type="CDD" id="cd17574">
    <property type="entry name" value="REC_OmpR"/>
    <property type="match status" value="1"/>
</dbReference>
<dbReference type="FunFam" id="1.10.287.130:FF:000034">
    <property type="entry name" value="Two-component system sensor histidine kinase/response regulator"/>
    <property type="match status" value="1"/>
</dbReference>
<keyword evidence="4" id="KW-0808">Transferase</keyword>
<dbReference type="Gene3D" id="2.60.40.10">
    <property type="entry name" value="Immunoglobulins"/>
    <property type="match status" value="1"/>
</dbReference>
<dbReference type="Gene3D" id="2.130.10.10">
    <property type="entry name" value="YVTN repeat-like/Quinoprotein amine dehydrogenase"/>
    <property type="match status" value="3"/>
</dbReference>
<dbReference type="Gene3D" id="1.10.10.60">
    <property type="entry name" value="Homeodomain-like"/>
    <property type="match status" value="2"/>
</dbReference>
<keyword evidence="6 16" id="KW-0418">Kinase</keyword>
<dbReference type="RefSeq" id="WP_018473398.1">
    <property type="nucleotide sequence ID" value="NZ_BMWX01000003.1"/>
</dbReference>
<evidence type="ECO:0000256" key="6">
    <source>
        <dbReference type="ARBA" id="ARBA00022777"/>
    </source>
</evidence>
<feature type="modified residue" description="4-aspartylphosphate" evidence="11">
    <location>
        <position position="1182"/>
    </location>
</feature>
<keyword evidence="12" id="KW-0812">Transmembrane</keyword>
<dbReference type="InterPro" id="IPR003661">
    <property type="entry name" value="HisK_dim/P_dom"/>
</dbReference>